<dbReference type="GO" id="GO:0046583">
    <property type="term" value="F:monoatomic cation efflux transmembrane transporter activity"/>
    <property type="evidence" value="ECO:0007669"/>
    <property type="project" value="TreeGrafter"/>
</dbReference>
<evidence type="ECO:0000256" key="1">
    <source>
        <dbReference type="ARBA" id="ARBA00002510"/>
    </source>
</evidence>
<keyword evidence="4 13" id="KW-0813">Transport</keyword>
<keyword evidence="3" id="KW-0171">Cobalt transport</keyword>
<gene>
    <name evidence="15" type="ORF">GCM10011396_15250</name>
</gene>
<keyword evidence="11 13" id="KW-0472">Membrane</keyword>
<evidence type="ECO:0000256" key="8">
    <source>
        <dbReference type="ARBA" id="ARBA00022989"/>
    </source>
</evidence>
<evidence type="ECO:0000313" key="15">
    <source>
        <dbReference type="EMBL" id="GGC69186.1"/>
    </source>
</evidence>
<feature type="transmembrane region" description="Helical" evidence="13">
    <location>
        <begin position="279"/>
        <end position="305"/>
    </location>
</feature>
<evidence type="ECO:0000256" key="7">
    <source>
        <dbReference type="ARBA" id="ARBA00022692"/>
    </source>
</evidence>
<dbReference type="GO" id="GO:0032025">
    <property type="term" value="P:response to cobalt ion"/>
    <property type="evidence" value="ECO:0007669"/>
    <property type="project" value="TreeGrafter"/>
</dbReference>
<comment type="caution">
    <text evidence="15">The sequence shown here is derived from an EMBL/GenBank/DDBJ whole genome shotgun (WGS) entry which is preliminary data.</text>
</comment>
<dbReference type="InterPro" id="IPR011541">
    <property type="entry name" value="Ni/Co_transpt_high_affinity"/>
</dbReference>
<dbReference type="GO" id="GO:0006824">
    <property type="term" value="P:cobalt ion transport"/>
    <property type="evidence" value="ECO:0007669"/>
    <property type="project" value="UniProtKB-KW"/>
</dbReference>
<feature type="transmembrane region" description="Helical" evidence="13">
    <location>
        <begin position="91"/>
        <end position="109"/>
    </location>
</feature>
<keyword evidence="9" id="KW-0406">Ion transport</keyword>
<feature type="transmembrane region" description="Helical" evidence="13">
    <location>
        <begin position="15"/>
        <end position="31"/>
    </location>
</feature>
<dbReference type="PANTHER" id="PTHR40659">
    <property type="entry name" value="NICKEL/COBALT EFFLUX SYSTEM RCNA"/>
    <property type="match status" value="1"/>
</dbReference>
<dbReference type="Proteomes" id="UP000637423">
    <property type="component" value="Unassembled WGS sequence"/>
</dbReference>
<keyword evidence="7 13" id="KW-0812">Transmembrane</keyword>
<comment type="similarity">
    <text evidence="13">Belongs to the NiCoT transporter (TC 2.A.52) family.</text>
</comment>
<keyword evidence="16" id="KW-1185">Reference proteome</keyword>
<evidence type="ECO:0000256" key="2">
    <source>
        <dbReference type="ARBA" id="ARBA00004651"/>
    </source>
</evidence>
<feature type="compositionally biased region" description="Basic and acidic residues" evidence="14">
    <location>
        <begin position="239"/>
        <end position="248"/>
    </location>
</feature>
<dbReference type="GO" id="GO:0015099">
    <property type="term" value="F:nickel cation transmembrane transporter activity"/>
    <property type="evidence" value="ECO:0007669"/>
    <property type="project" value="UniProtKB-UniRule"/>
</dbReference>
<reference evidence="15" key="2">
    <citation type="submission" date="2020-09" db="EMBL/GenBank/DDBJ databases">
        <authorList>
            <person name="Sun Q."/>
            <person name="Zhou Y."/>
        </authorList>
    </citation>
    <scope>NUCLEOTIDE SEQUENCE</scope>
    <source>
        <strain evidence="15">CGMCC 1.10998</strain>
    </source>
</reference>
<reference evidence="15" key="1">
    <citation type="journal article" date="2014" name="Int. J. Syst. Evol. Microbiol.">
        <title>Complete genome sequence of Corynebacterium casei LMG S-19264T (=DSM 44701T), isolated from a smear-ripened cheese.</title>
        <authorList>
            <consortium name="US DOE Joint Genome Institute (JGI-PGF)"/>
            <person name="Walter F."/>
            <person name="Albersmeier A."/>
            <person name="Kalinowski J."/>
            <person name="Ruckert C."/>
        </authorList>
    </citation>
    <scope>NUCLEOTIDE SEQUENCE</scope>
    <source>
        <strain evidence="15">CGMCC 1.10998</strain>
    </source>
</reference>
<evidence type="ECO:0000256" key="13">
    <source>
        <dbReference type="RuleBase" id="RU362101"/>
    </source>
</evidence>
<proteinExistence type="inferred from homology"/>
<keyword evidence="12" id="KW-0170">Cobalt</keyword>
<keyword evidence="8 13" id="KW-1133">Transmembrane helix</keyword>
<organism evidence="15 16">
    <name type="scientific">Undibacterium terreum</name>
    <dbReference type="NCBI Taxonomy" id="1224302"/>
    <lineage>
        <taxon>Bacteria</taxon>
        <taxon>Pseudomonadati</taxon>
        <taxon>Pseudomonadota</taxon>
        <taxon>Betaproteobacteria</taxon>
        <taxon>Burkholderiales</taxon>
        <taxon>Oxalobacteraceae</taxon>
        <taxon>Undibacterium</taxon>
    </lineage>
</organism>
<name>A0A916UDP4_9BURK</name>
<evidence type="ECO:0000256" key="5">
    <source>
        <dbReference type="ARBA" id="ARBA00022475"/>
    </source>
</evidence>
<evidence type="ECO:0000256" key="9">
    <source>
        <dbReference type="ARBA" id="ARBA00023065"/>
    </source>
</evidence>
<sequence>MPPISDLILQGSTNLWLFIPTAILLGALHGLEPGHSKTMMASFIIAVRGTIAQAVILGLCAALSHSLIVWALAAFALKFGNQLIAEQAEPYIMLLSGSIVIAVALWMLWRTRQDELAAKAHQHALHGGQVISTGHGMLELLIFEDGVPPVFRLYAYDEHERPIPFSQEQEITLKTQRPDGSENSFTMVPHKDYLQSSESIPEPHEFKVLLSVSHGTHAHHFDIEFSEHDHGHAHHGHDHGHSHAHEHGGSAGYQDAHERAHAEEIKQRFNGQQVTTGQIALFGLTGGLMPCPASVTILMICLQLKKFTLGIAMVASFSLGLALSLVSVGVIAAWGAQQIGKKLGNLSTIARKLPYLSSVLMVVVGLVMCVQGYAHIPA</sequence>
<keyword evidence="10" id="KW-0921">Nickel transport</keyword>
<evidence type="ECO:0000256" key="4">
    <source>
        <dbReference type="ARBA" id="ARBA00022448"/>
    </source>
</evidence>
<keyword evidence="6" id="KW-0533">Nickel</keyword>
<protein>
    <recommendedName>
        <fullName evidence="13">Nickel/cobalt efflux system</fullName>
    </recommendedName>
</protein>
<feature type="transmembrane region" description="Helical" evidence="13">
    <location>
        <begin position="51"/>
        <end position="79"/>
    </location>
</feature>
<evidence type="ECO:0000256" key="11">
    <source>
        <dbReference type="ARBA" id="ARBA00023136"/>
    </source>
</evidence>
<dbReference type="EMBL" id="BMED01000001">
    <property type="protein sequence ID" value="GGC69186.1"/>
    <property type="molecule type" value="Genomic_DNA"/>
</dbReference>
<feature type="transmembrane region" description="Helical" evidence="13">
    <location>
        <begin position="311"/>
        <end position="334"/>
    </location>
</feature>
<evidence type="ECO:0000256" key="3">
    <source>
        <dbReference type="ARBA" id="ARBA00022426"/>
    </source>
</evidence>
<dbReference type="RefSeq" id="WP_188565313.1">
    <property type="nucleotide sequence ID" value="NZ_BMED01000001.1"/>
</dbReference>
<dbReference type="GO" id="GO:0005886">
    <property type="term" value="C:plasma membrane"/>
    <property type="evidence" value="ECO:0007669"/>
    <property type="project" value="UniProtKB-SubCell"/>
</dbReference>
<evidence type="ECO:0000256" key="6">
    <source>
        <dbReference type="ARBA" id="ARBA00022596"/>
    </source>
</evidence>
<comment type="subcellular location">
    <subcellularLocation>
        <location evidence="2 13">Cell membrane</location>
        <topology evidence="2 13">Multi-pass membrane protein</topology>
    </subcellularLocation>
</comment>
<accession>A0A916UDP4</accession>
<evidence type="ECO:0000256" key="14">
    <source>
        <dbReference type="SAM" id="MobiDB-lite"/>
    </source>
</evidence>
<feature type="transmembrane region" description="Helical" evidence="13">
    <location>
        <begin position="355"/>
        <end position="376"/>
    </location>
</feature>
<dbReference type="GO" id="GO:0010045">
    <property type="term" value="P:response to nickel cation"/>
    <property type="evidence" value="ECO:0007669"/>
    <property type="project" value="TreeGrafter"/>
</dbReference>
<evidence type="ECO:0000313" key="16">
    <source>
        <dbReference type="Proteomes" id="UP000637423"/>
    </source>
</evidence>
<evidence type="ECO:0000256" key="10">
    <source>
        <dbReference type="ARBA" id="ARBA00023112"/>
    </source>
</evidence>
<evidence type="ECO:0000256" key="12">
    <source>
        <dbReference type="ARBA" id="ARBA00023285"/>
    </source>
</evidence>
<dbReference type="PANTHER" id="PTHR40659:SF1">
    <property type="entry name" value="NICKEL_COBALT EFFLUX SYSTEM RCNA"/>
    <property type="match status" value="1"/>
</dbReference>
<dbReference type="NCBIfam" id="NF007454">
    <property type="entry name" value="PRK10019.1"/>
    <property type="match status" value="1"/>
</dbReference>
<dbReference type="InterPro" id="IPR051224">
    <property type="entry name" value="NiCoT_RcnA"/>
</dbReference>
<comment type="function">
    <text evidence="1">Efflux system for nickel and cobalt.</text>
</comment>
<dbReference type="AlphaFoldDB" id="A0A916UDP4"/>
<feature type="region of interest" description="Disordered" evidence="14">
    <location>
        <begin position="229"/>
        <end position="258"/>
    </location>
</feature>
<dbReference type="Pfam" id="PF03824">
    <property type="entry name" value="NicO"/>
    <property type="match status" value="2"/>
</dbReference>
<keyword evidence="5" id="KW-1003">Cell membrane</keyword>